<evidence type="ECO:0000256" key="1">
    <source>
        <dbReference type="SAM" id="MobiDB-lite"/>
    </source>
</evidence>
<name>A0AAF3J2S9_9BILA</name>
<sequence length="162" mass="18827">MGLLTWTEKQDLIRAERERRRLIRLQQVRMLSREAAATIRNRVMKTKDQELQQIRVELTNAIRVKTPQVLEQRLSQRIANNKKSPASNSICPRKIRNRSLSAQDCEKAVQREQAALKTQRAHKADTARENAEAILRRKRARDFASAETRELSSGQQRRSNSN</sequence>
<keyword evidence="2" id="KW-1185">Reference proteome</keyword>
<dbReference type="AlphaFoldDB" id="A0AAF3J2S9"/>
<dbReference type="WBParaSite" id="MBELARI_LOCUS12634">
    <property type="protein sequence ID" value="MBELARI_LOCUS12634"/>
    <property type="gene ID" value="MBELARI_LOCUS12634"/>
</dbReference>
<organism evidence="2 3">
    <name type="scientific">Mesorhabditis belari</name>
    <dbReference type="NCBI Taxonomy" id="2138241"/>
    <lineage>
        <taxon>Eukaryota</taxon>
        <taxon>Metazoa</taxon>
        <taxon>Ecdysozoa</taxon>
        <taxon>Nematoda</taxon>
        <taxon>Chromadorea</taxon>
        <taxon>Rhabditida</taxon>
        <taxon>Rhabditina</taxon>
        <taxon>Rhabditomorpha</taxon>
        <taxon>Rhabditoidea</taxon>
        <taxon>Rhabditidae</taxon>
        <taxon>Mesorhabditinae</taxon>
        <taxon>Mesorhabditis</taxon>
    </lineage>
</organism>
<feature type="compositionally biased region" description="Basic and acidic residues" evidence="1">
    <location>
        <begin position="122"/>
        <end position="150"/>
    </location>
</feature>
<proteinExistence type="predicted"/>
<protein>
    <submittedName>
        <fullName evidence="3">Uncharacterized protein</fullName>
    </submittedName>
</protein>
<dbReference type="Proteomes" id="UP000887575">
    <property type="component" value="Unassembled WGS sequence"/>
</dbReference>
<evidence type="ECO:0000313" key="2">
    <source>
        <dbReference type="Proteomes" id="UP000887575"/>
    </source>
</evidence>
<feature type="region of interest" description="Disordered" evidence="1">
    <location>
        <begin position="116"/>
        <end position="162"/>
    </location>
</feature>
<accession>A0AAF3J2S9</accession>
<feature type="compositionally biased region" description="Polar residues" evidence="1">
    <location>
        <begin position="151"/>
        <end position="162"/>
    </location>
</feature>
<reference evidence="3" key="1">
    <citation type="submission" date="2024-02" db="UniProtKB">
        <authorList>
            <consortium name="WormBaseParasite"/>
        </authorList>
    </citation>
    <scope>IDENTIFICATION</scope>
</reference>
<evidence type="ECO:0000313" key="3">
    <source>
        <dbReference type="WBParaSite" id="MBELARI_LOCUS12634"/>
    </source>
</evidence>